<dbReference type="EC" id="1.11.1.-" evidence="18"/>
<evidence type="ECO:0000256" key="14">
    <source>
        <dbReference type="PIRSR" id="PIRSR601621-1"/>
    </source>
</evidence>
<evidence type="ECO:0000256" key="5">
    <source>
        <dbReference type="ARBA" id="ARBA00022617"/>
    </source>
</evidence>
<dbReference type="Pfam" id="PF00141">
    <property type="entry name" value="peroxidase"/>
    <property type="match status" value="1"/>
</dbReference>
<keyword evidence="10 15" id="KW-0408">Iron</keyword>
<protein>
    <recommendedName>
        <fullName evidence="18">Peroxidase</fullName>
        <ecNumber evidence="18">1.11.1.-</ecNumber>
    </recommendedName>
</protein>
<evidence type="ECO:0000256" key="12">
    <source>
        <dbReference type="ARBA" id="ARBA00023180"/>
    </source>
</evidence>
<dbReference type="PANTHER" id="PTHR31356:SF66">
    <property type="entry name" value="CATALASE-PEROXIDASE"/>
    <property type="match status" value="1"/>
</dbReference>
<evidence type="ECO:0000256" key="2">
    <source>
        <dbReference type="ARBA" id="ARBA00006089"/>
    </source>
</evidence>
<feature type="binding site" evidence="15">
    <location>
        <position position="93"/>
    </location>
    <ligand>
        <name>Ca(2+)</name>
        <dbReference type="ChEBI" id="CHEBI:29108"/>
        <label>1</label>
    </ligand>
</feature>
<dbReference type="SUPFAM" id="SSF48113">
    <property type="entry name" value="Heme-dependent peroxidases"/>
    <property type="match status" value="1"/>
</dbReference>
<feature type="binding site" evidence="15">
    <location>
        <position position="240"/>
    </location>
    <ligand>
        <name>Ca(2+)</name>
        <dbReference type="ChEBI" id="CHEBI:29108"/>
        <label>2</label>
    </ligand>
</feature>
<evidence type="ECO:0000256" key="13">
    <source>
        <dbReference type="ARBA" id="ARBA00023324"/>
    </source>
</evidence>
<dbReference type="InterPro" id="IPR001621">
    <property type="entry name" value="Ligninase"/>
</dbReference>
<dbReference type="PRINTS" id="PR00462">
    <property type="entry name" value="LIGNINASE"/>
</dbReference>
<evidence type="ECO:0000256" key="7">
    <source>
        <dbReference type="ARBA" id="ARBA00022729"/>
    </source>
</evidence>
<comment type="cofactor">
    <cofactor evidence="15">
        <name>heme b</name>
        <dbReference type="ChEBI" id="CHEBI:60344"/>
    </cofactor>
    <text evidence="15">Binds 1 heme b (iron(II)-protoporphyrin IX) group per subunit.</text>
</comment>
<dbReference type="GO" id="GO:0042744">
    <property type="term" value="P:hydrogen peroxide catabolic process"/>
    <property type="evidence" value="ECO:0007669"/>
    <property type="project" value="UniProtKB-KW"/>
</dbReference>
<dbReference type="PROSITE" id="PS00435">
    <property type="entry name" value="PEROXIDASE_1"/>
    <property type="match status" value="1"/>
</dbReference>
<dbReference type="GO" id="GO:0004601">
    <property type="term" value="F:peroxidase activity"/>
    <property type="evidence" value="ECO:0007669"/>
    <property type="project" value="UniProtKB-KW"/>
</dbReference>
<proteinExistence type="inferred from homology"/>
<dbReference type="PROSITE" id="PS50873">
    <property type="entry name" value="PEROXIDASE_4"/>
    <property type="match status" value="1"/>
</dbReference>
<dbReference type="InterPro" id="IPR010255">
    <property type="entry name" value="Haem_peroxidase_sf"/>
</dbReference>
<feature type="binding site" evidence="15">
    <location>
        <position position="113"/>
    </location>
    <ligand>
        <name>Ca(2+)</name>
        <dbReference type="ChEBI" id="CHEBI:29108"/>
        <label>1</label>
    </ligand>
</feature>
<evidence type="ECO:0000256" key="8">
    <source>
        <dbReference type="ARBA" id="ARBA00022837"/>
    </source>
</evidence>
<keyword evidence="3" id="KW-0964">Secreted</keyword>
<keyword evidence="8 15" id="KW-0106">Calcium</keyword>
<keyword evidence="6 15" id="KW-0479">Metal-binding</keyword>
<evidence type="ECO:0000256" key="17">
    <source>
        <dbReference type="PIRSR" id="PIRSR601621-4"/>
    </source>
</evidence>
<dbReference type="Gene3D" id="1.10.420.10">
    <property type="entry name" value="Peroxidase, domain 2"/>
    <property type="match status" value="1"/>
</dbReference>
<feature type="signal peptide" evidence="18">
    <location>
        <begin position="1"/>
        <end position="19"/>
    </location>
</feature>
<evidence type="ECO:0000313" key="21">
    <source>
        <dbReference type="Proteomes" id="UP001362999"/>
    </source>
</evidence>
<keyword evidence="12" id="KW-0325">Glycoprotein</keyword>
<comment type="caution">
    <text evidence="20">The sequence shown here is derived from an EMBL/GenBank/DDBJ whole genome shotgun (WGS) entry which is preliminary data.</text>
</comment>
<feature type="binding site" evidence="15">
    <location>
        <position position="221"/>
    </location>
    <ligand>
        <name>Ca(2+)</name>
        <dbReference type="ChEBI" id="CHEBI:29108"/>
        <label>2</label>
    </ligand>
</feature>
<feature type="disulfide bond" evidence="17">
    <location>
        <begin position="53"/>
        <end position="329"/>
    </location>
</feature>
<name>A0AAV9ZIU1_9AGAR</name>
<evidence type="ECO:0000256" key="6">
    <source>
        <dbReference type="ARBA" id="ARBA00022723"/>
    </source>
</evidence>
<dbReference type="GO" id="GO:0046872">
    <property type="term" value="F:metal ion binding"/>
    <property type="evidence" value="ECO:0007669"/>
    <property type="project" value="UniProtKB-UniRule"/>
</dbReference>
<evidence type="ECO:0000256" key="11">
    <source>
        <dbReference type="ARBA" id="ARBA00023157"/>
    </source>
</evidence>
<keyword evidence="21" id="KW-1185">Reference proteome</keyword>
<evidence type="ECO:0000259" key="19">
    <source>
        <dbReference type="PROSITE" id="PS50873"/>
    </source>
</evidence>
<feature type="binding site" evidence="15">
    <location>
        <position position="115"/>
    </location>
    <ligand>
        <name>Ca(2+)</name>
        <dbReference type="ChEBI" id="CHEBI:29108"/>
        <label>1</label>
    </ligand>
</feature>
<evidence type="ECO:0000256" key="15">
    <source>
        <dbReference type="PIRSR" id="PIRSR601621-2"/>
    </source>
</evidence>
<feature type="binding site" evidence="15">
    <location>
        <position position="238"/>
    </location>
    <ligand>
        <name>Ca(2+)</name>
        <dbReference type="ChEBI" id="CHEBI:29108"/>
        <label>2</label>
    </ligand>
</feature>
<keyword evidence="5 15" id="KW-0349">Heme</keyword>
<keyword evidence="11 17" id="KW-1015">Disulfide bond</keyword>
<evidence type="ECO:0000256" key="16">
    <source>
        <dbReference type="PIRSR" id="PIRSR601621-3"/>
    </source>
</evidence>
<reference evidence="20 21" key="1">
    <citation type="journal article" date="2024" name="J Genomics">
        <title>Draft genome sequencing and assembly of Favolaschia claudopus CIRM-BRFM 2984 isolated from oak limbs.</title>
        <authorList>
            <person name="Navarro D."/>
            <person name="Drula E."/>
            <person name="Chaduli D."/>
            <person name="Cazenave R."/>
            <person name="Ahrendt S."/>
            <person name="Wang J."/>
            <person name="Lipzen A."/>
            <person name="Daum C."/>
            <person name="Barry K."/>
            <person name="Grigoriev I.V."/>
            <person name="Favel A."/>
            <person name="Rosso M.N."/>
            <person name="Martin F."/>
        </authorList>
    </citation>
    <scope>NUCLEOTIDE SEQUENCE [LARGE SCALE GENOMIC DNA]</scope>
    <source>
        <strain evidence="20 21">CIRM-BRFM 2984</strain>
    </source>
</reference>
<dbReference type="GO" id="GO:0005576">
    <property type="term" value="C:extracellular region"/>
    <property type="evidence" value="ECO:0007669"/>
    <property type="project" value="UniProtKB-SubCell"/>
</dbReference>
<keyword evidence="9 18" id="KW-0560">Oxidoreductase</keyword>
<dbReference type="Proteomes" id="UP001362999">
    <property type="component" value="Unassembled WGS sequence"/>
</dbReference>
<feature type="domain" description="Plant heme peroxidase family profile" evidence="19">
    <location>
        <begin position="148"/>
        <end position="333"/>
    </location>
</feature>
<dbReference type="InterPro" id="IPR002016">
    <property type="entry name" value="Haem_peroxidase"/>
</dbReference>
<dbReference type="InterPro" id="IPR019793">
    <property type="entry name" value="Peroxidases_heam-ligand_BS"/>
</dbReference>
<dbReference type="EMBL" id="JAWWNJ010000143">
    <property type="protein sequence ID" value="KAK6984057.1"/>
    <property type="molecule type" value="Genomic_DNA"/>
</dbReference>
<dbReference type="Gene3D" id="1.10.520.10">
    <property type="match status" value="1"/>
</dbReference>
<feature type="disulfide bond" evidence="17">
    <location>
        <begin position="79"/>
        <end position="165"/>
    </location>
</feature>
<feature type="active site" description="Proton acceptor" evidence="14">
    <location>
        <position position="92"/>
    </location>
</feature>
<feature type="binding site" description="axial binding residue" evidence="15">
    <location>
        <position position="220"/>
    </location>
    <ligand>
        <name>heme b</name>
        <dbReference type="ChEBI" id="CHEBI:60344"/>
    </ligand>
    <ligandPart>
        <name>Fe</name>
        <dbReference type="ChEBI" id="CHEBI:18248"/>
    </ligandPart>
</feature>
<sequence length="341" mass="37685">MKPSTLSTLTLIYAVTVAATPTPSFLNSTLAITTQHSPRARCGNGRSASNKQCCVWYDVLDDIQANLCVWVSLFLAFQCREDAHDALRLSFHDAIGYSPLLKSRRLPGHSFLDGSIIKYASTELSYHPNAGLDDIVNDEKDLADKYGVSYGDIIQFAAAVSVRNCKGGPRIPFMAGRPDPTEPSPEHLVPEPFDSVDQILARVKDAGLTPQELVDLLASHSIGLQEHVDSTVAGMPLDTTPTVFDNNFYREMLLPGFYWIGTDSVKGAVKSPFRTEFRLQSDWALARDMRTIWEWLTLAMSQSLMANRFATSMAKMALIGQNPRALTDCSEVIPLPRSRNN</sequence>
<evidence type="ECO:0000313" key="20">
    <source>
        <dbReference type="EMBL" id="KAK6984057.1"/>
    </source>
</evidence>
<dbReference type="Pfam" id="PF11895">
    <property type="entry name" value="Peroxidase_ext"/>
    <property type="match status" value="1"/>
</dbReference>
<feature type="binding site" evidence="15">
    <location>
        <position position="245"/>
    </location>
    <ligand>
        <name>Ca(2+)</name>
        <dbReference type="ChEBI" id="CHEBI:29108"/>
        <label>2</label>
    </ligand>
</feature>
<evidence type="ECO:0000256" key="3">
    <source>
        <dbReference type="ARBA" id="ARBA00022525"/>
    </source>
</evidence>
<accession>A0AAV9ZIU1</accession>
<dbReference type="GO" id="GO:0020037">
    <property type="term" value="F:heme binding"/>
    <property type="evidence" value="ECO:0007669"/>
    <property type="project" value="UniProtKB-UniRule"/>
</dbReference>
<dbReference type="InterPro" id="IPR044831">
    <property type="entry name" value="Ccp1-like"/>
</dbReference>
<dbReference type="InterPro" id="IPR024589">
    <property type="entry name" value="Ligninase_C"/>
</dbReference>
<evidence type="ECO:0000256" key="9">
    <source>
        <dbReference type="ARBA" id="ARBA00023002"/>
    </source>
</evidence>
<evidence type="ECO:0000256" key="18">
    <source>
        <dbReference type="RuleBase" id="RU363051"/>
    </source>
</evidence>
<organism evidence="20 21">
    <name type="scientific">Favolaschia claudopus</name>
    <dbReference type="NCBI Taxonomy" id="2862362"/>
    <lineage>
        <taxon>Eukaryota</taxon>
        <taxon>Fungi</taxon>
        <taxon>Dikarya</taxon>
        <taxon>Basidiomycota</taxon>
        <taxon>Agaricomycotina</taxon>
        <taxon>Agaricomycetes</taxon>
        <taxon>Agaricomycetidae</taxon>
        <taxon>Agaricales</taxon>
        <taxon>Marasmiineae</taxon>
        <taxon>Mycenaceae</taxon>
        <taxon>Favolaschia</taxon>
    </lineage>
</organism>
<keyword evidence="7 18" id="KW-0732">Signal</keyword>
<evidence type="ECO:0000256" key="4">
    <source>
        <dbReference type="ARBA" id="ARBA00022559"/>
    </source>
</evidence>
<feature type="disulfide bond" evidence="17">
    <location>
        <begin position="42"/>
        <end position="54"/>
    </location>
</feature>
<dbReference type="GO" id="GO:0000302">
    <property type="term" value="P:response to reactive oxygen species"/>
    <property type="evidence" value="ECO:0007669"/>
    <property type="project" value="TreeGrafter"/>
</dbReference>
<comment type="subcellular location">
    <subcellularLocation>
        <location evidence="1">Secreted</location>
    </subcellularLocation>
</comment>
<comment type="similarity">
    <text evidence="2 18">Belongs to the peroxidase family. Ligninase subfamily.</text>
</comment>
<dbReference type="GO" id="GO:0034599">
    <property type="term" value="P:cellular response to oxidative stress"/>
    <property type="evidence" value="ECO:0007669"/>
    <property type="project" value="InterPro"/>
</dbReference>
<dbReference type="PANTHER" id="PTHR31356">
    <property type="entry name" value="THYLAKOID LUMENAL 29 KDA PROTEIN, CHLOROPLASTIC-RELATED"/>
    <property type="match status" value="1"/>
</dbReference>
<comment type="cofactor">
    <cofactor evidence="15 18">
        <name>Ca(2+)</name>
        <dbReference type="ChEBI" id="CHEBI:29108"/>
    </cofactor>
    <text evidence="15 18">Binds 2 calcium ions per subunit.</text>
</comment>
<feature type="chain" id="PRO_5043086485" description="Peroxidase" evidence="18">
    <location>
        <begin position="20"/>
        <end position="341"/>
    </location>
</feature>
<feature type="site" description="Transition state stabilizer" evidence="16">
    <location>
        <position position="88"/>
    </location>
</feature>
<keyword evidence="4 18" id="KW-0575">Peroxidase</keyword>
<gene>
    <name evidence="20" type="ORF">R3P38DRAFT_3456419</name>
</gene>
<dbReference type="PRINTS" id="PR00458">
    <property type="entry name" value="PEROXIDASE"/>
</dbReference>
<dbReference type="AlphaFoldDB" id="A0AAV9ZIU1"/>
<keyword evidence="13" id="KW-0376">Hydrogen peroxide</keyword>
<evidence type="ECO:0000256" key="1">
    <source>
        <dbReference type="ARBA" id="ARBA00004613"/>
    </source>
</evidence>
<evidence type="ECO:0000256" key="10">
    <source>
        <dbReference type="ARBA" id="ARBA00023004"/>
    </source>
</evidence>